<dbReference type="Proteomes" id="UP000017200">
    <property type="component" value="Unassembled WGS sequence"/>
</dbReference>
<dbReference type="AlphaFoldDB" id="U5H4I4"/>
<dbReference type="OrthoDB" id="10531998at2759"/>
<dbReference type="InParanoid" id="U5H4I4"/>
<dbReference type="HOGENOM" id="CLU_1887302_0_0_1"/>
<gene>
    <name evidence="2" type="ORF">MVLG_02224</name>
</gene>
<reference evidence="4" key="1">
    <citation type="submission" date="2010-11" db="EMBL/GenBank/DDBJ databases">
        <title>The genome sequence of Microbotryum violaceum strain p1A1 Lamole.</title>
        <authorList>
            <person name="Cuomo C."/>
            <person name="Perlin M."/>
            <person name="Young S.K."/>
            <person name="Zeng Q."/>
            <person name="Gargeya S."/>
            <person name="Alvarado L."/>
            <person name="Berlin A."/>
            <person name="Chapman S.B."/>
            <person name="Chen Z."/>
            <person name="Freedman E."/>
            <person name="Gellesch M."/>
            <person name="Goldberg J."/>
            <person name="Griggs A."/>
            <person name="Gujja S."/>
            <person name="Heilman E."/>
            <person name="Heiman D."/>
            <person name="Howarth C."/>
            <person name="Mehta T."/>
            <person name="Neiman D."/>
            <person name="Pearson M."/>
            <person name="Roberts A."/>
            <person name="Saif S."/>
            <person name="Shea T."/>
            <person name="Shenoy N."/>
            <person name="Sisk P."/>
            <person name="Stolte C."/>
            <person name="Sykes S."/>
            <person name="White J."/>
            <person name="Yandava C."/>
            <person name="Haas B."/>
            <person name="Nusbaum C."/>
            <person name="Birren B."/>
        </authorList>
    </citation>
    <scope>NUCLEOTIDE SEQUENCE [LARGE SCALE GENOMIC DNA]</scope>
    <source>
        <strain evidence="4">p1A1 Lamole</strain>
    </source>
</reference>
<sequence>MASTPSSPASSYLGQDSNPGYPASSPSSSTTSLSSASLKLTSPPPPRSSASTSPYASLPFQYIPLNLSRIKTPERIDERRSRYAELDSLPTSIAMNADIDSPGFRLTPEAIQARREAEIARAMDWLSSHPDIRRP</sequence>
<evidence type="ECO:0000313" key="2">
    <source>
        <dbReference type="EMBL" id="KDE07553.1"/>
    </source>
</evidence>
<reference evidence="3" key="4">
    <citation type="submission" date="2015-06" db="UniProtKB">
        <authorList>
            <consortium name="EnsemblFungi"/>
        </authorList>
    </citation>
    <scope>IDENTIFICATION</scope>
</reference>
<dbReference type="EMBL" id="AEIJ01000218">
    <property type="status" value="NOT_ANNOTATED_CDS"/>
    <property type="molecule type" value="Genomic_DNA"/>
</dbReference>
<organism evidence="2">
    <name type="scientific">Microbotryum lychnidis-dioicae (strain p1A1 Lamole / MvSl-1064)</name>
    <name type="common">Anther smut fungus</name>
    <dbReference type="NCBI Taxonomy" id="683840"/>
    <lineage>
        <taxon>Eukaryota</taxon>
        <taxon>Fungi</taxon>
        <taxon>Dikarya</taxon>
        <taxon>Basidiomycota</taxon>
        <taxon>Pucciniomycotina</taxon>
        <taxon>Microbotryomycetes</taxon>
        <taxon>Microbotryales</taxon>
        <taxon>Microbotryaceae</taxon>
        <taxon>Microbotryum</taxon>
    </lineage>
</organism>
<accession>U5H4I4</accession>
<proteinExistence type="predicted"/>
<feature type="region of interest" description="Disordered" evidence="1">
    <location>
        <begin position="1"/>
        <end position="55"/>
    </location>
</feature>
<reference evidence="2 4" key="3">
    <citation type="journal article" date="2015" name="BMC Genomics">
        <title>Sex and parasites: genomic and transcriptomic analysis of Microbotryum lychnidis-dioicae, the biotrophic and plant-castrating anther smut fungus.</title>
        <authorList>
            <person name="Perlin M.H."/>
            <person name="Amselem J."/>
            <person name="Fontanillas E."/>
            <person name="Toh S.S."/>
            <person name="Chen Z."/>
            <person name="Goldberg J."/>
            <person name="Duplessis S."/>
            <person name="Henrissat B."/>
            <person name="Young S."/>
            <person name="Zeng Q."/>
            <person name="Aguileta G."/>
            <person name="Petit E."/>
            <person name="Badouin H."/>
            <person name="Andrews J."/>
            <person name="Razeeq D."/>
            <person name="Gabaldon T."/>
            <person name="Quesneville H."/>
            <person name="Giraud T."/>
            <person name="Hood M.E."/>
            <person name="Schultz D.J."/>
            <person name="Cuomo C.A."/>
        </authorList>
    </citation>
    <scope>NUCLEOTIDE SEQUENCE [LARGE SCALE GENOMIC DNA]</scope>
    <source>
        <strain evidence="4">p1A1 Lamole</strain>
        <strain evidence="2">P1A1 Lamole</strain>
    </source>
</reference>
<name>U5H4I4_USTV1</name>
<reference evidence="2" key="2">
    <citation type="submission" date="2010-11" db="EMBL/GenBank/DDBJ databases">
        <authorList>
            <consortium name="The Broad Institute Genome Sequencing Platform"/>
            <person name="Earl A."/>
            <person name="Ward D."/>
            <person name="Feldgarden M."/>
            <person name="Gevers D."/>
            <person name="Butler R."/>
            <person name="Young S.K."/>
            <person name="Zeng Q."/>
            <person name="Gargeya S."/>
            <person name="Fitzgerald M."/>
            <person name="Haas B."/>
            <person name="Abouelleil A."/>
            <person name="Alvarado L."/>
            <person name="Arachchi H.M."/>
            <person name="Berlin A."/>
            <person name="Brown A."/>
            <person name="Chapman S.B."/>
            <person name="Chen Z."/>
            <person name="Dunbar C."/>
            <person name="Freedman E."/>
            <person name="Gearin G."/>
            <person name="Gellesch M."/>
            <person name="Goldberg J."/>
            <person name="Griggs A."/>
            <person name="Gujja S."/>
            <person name="Heilman E."/>
            <person name="Heiman D."/>
            <person name="Howarth C."/>
            <person name="Larson L."/>
            <person name="Lui A."/>
            <person name="MacDonald P.J.P."/>
            <person name="Mehta T."/>
            <person name="Montmayeur A."/>
            <person name="Murphy C."/>
            <person name="Neiman D."/>
            <person name="Pearson M."/>
            <person name="Priest M."/>
            <person name="Roberts A."/>
            <person name="Saif S."/>
            <person name="Shea T."/>
            <person name="Shenoy N."/>
            <person name="Sisk P."/>
            <person name="Stolte C."/>
            <person name="Sykes S."/>
            <person name="White J."/>
            <person name="Yandava C."/>
            <person name="Wortman J."/>
            <person name="Nusbaum C."/>
            <person name="Birren B."/>
        </authorList>
    </citation>
    <scope>NUCLEOTIDE SEQUENCE</scope>
    <source>
        <strain evidence="2">P1A1 Lamole</strain>
    </source>
</reference>
<feature type="compositionally biased region" description="Polar residues" evidence="1">
    <location>
        <begin position="1"/>
        <end position="18"/>
    </location>
</feature>
<feature type="compositionally biased region" description="Low complexity" evidence="1">
    <location>
        <begin position="22"/>
        <end position="41"/>
    </location>
</feature>
<dbReference type="EMBL" id="GL541658">
    <property type="protein sequence ID" value="KDE07553.1"/>
    <property type="molecule type" value="Genomic_DNA"/>
</dbReference>
<dbReference type="EnsemblFungi" id="MVLG_02224T0">
    <property type="protein sequence ID" value="MVLG_02224T0"/>
    <property type="gene ID" value="MVLG_02224"/>
</dbReference>
<keyword evidence="4" id="KW-1185">Reference proteome</keyword>
<evidence type="ECO:0000313" key="3">
    <source>
        <dbReference type="EnsemblFungi" id="MVLG_02224T0"/>
    </source>
</evidence>
<evidence type="ECO:0000313" key="4">
    <source>
        <dbReference type="Proteomes" id="UP000017200"/>
    </source>
</evidence>
<evidence type="ECO:0000256" key="1">
    <source>
        <dbReference type="SAM" id="MobiDB-lite"/>
    </source>
</evidence>
<protein>
    <submittedName>
        <fullName evidence="2 3">Uncharacterized protein</fullName>
    </submittedName>
</protein>